<dbReference type="AlphaFoldDB" id="A0A562NN59"/>
<keyword evidence="3" id="KW-0677">Repeat</keyword>
<sequence length="241" mass="26692">MVPLAGPIGDATIAPALREQLRGSKAAGMDRPENLVAKDSEPRIHPTAELKACKLGRYASIGERVILREVSVGDFSYFERHAEAIYTTTGKFCSIAANSRINALEHPIERLTQHKVSYRPNEYFRWLGVDAAFRERRRAQTVSIGHDVWIGHGAVIMPDVSIGNGAIVGANAVVTRDVPSYAIVAGVPASPLRQRFAADVASRIERLAWWDWPVEKLARAIPDMQAMPIEAFLDRWENDIP</sequence>
<dbReference type="PANTHER" id="PTHR43300">
    <property type="entry name" value="ACETYLTRANSFERASE"/>
    <property type="match status" value="1"/>
</dbReference>
<dbReference type="InterPro" id="IPR050179">
    <property type="entry name" value="Trans_hexapeptide_repeat"/>
</dbReference>
<dbReference type="InterPro" id="IPR017694">
    <property type="entry name" value="Phosphonate_tfrase_rpt"/>
</dbReference>
<dbReference type="Pfam" id="PF00132">
    <property type="entry name" value="Hexapep"/>
    <property type="match status" value="1"/>
</dbReference>
<keyword evidence="6" id="KW-1185">Reference proteome</keyword>
<keyword evidence="4" id="KW-0012">Acyltransferase</keyword>
<evidence type="ECO:0000256" key="3">
    <source>
        <dbReference type="ARBA" id="ARBA00022737"/>
    </source>
</evidence>
<dbReference type="PROSITE" id="PS00101">
    <property type="entry name" value="HEXAPEP_TRANSFERASES"/>
    <property type="match status" value="1"/>
</dbReference>
<comment type="similarity">
    <text evidence="1">Belongs to the transferase hexapeptide repeat family.</text>
</comment>
<gene>
    <name evidence="5" type="ORF">IQ26_03916</name>
</gene>
<reference evidence="5 6" key="1">
    <citation type="journal article" date="2015" name="Stand. Genomic Sci.">
        <title>Genomic Encyclopedia of Bacterial and Archaeal Type Strains, Phase III: the genomes of soil and plant-associated and newly described type strains.</title>
        <authorList>
            <person name="Whitman W.B."/>
            <person name="Woyke T."/>
            <person name="Klenk H.P."/>
            <person name="Zhou Y."/>
            <person name="Lilburn T.G."/>
            <person name="Beck B.J."/>
            <person name="De Vos P."/>
            <person name="Vandamme P."/>
            <person name="Eisen J.A."/>
            <person name="Garrity G."/>
            <person name="Hugenholtz P."/>
            <person name="Kyrpides N.C."/>
        </authorList>
    </citation>
    <scope>NUCLEOTIDE SEQUENCE [LARGE SCALE GENOMIC DNA]</scope>
    <source>
        <strain evidence="5 6">CGMCC 1.2546</strain>
    </source>
</reference>
<dbReference type="CDD" id="cd03349">
    <property type="entry name" value="LbH_XAT"/>
    <property type="match status" value="1"/>
</dbReference>
<keyword evidence="2 5" id="KW-0808">Transferase</keyword>
<dbReference type="EMBL" id="VLKT01000024">
    <property type="protein sequence ID" value="TWI33647.1"/>
    <property type="molecule type" value="Genomic_DNA"/>
</dbReference>
<dbReference type="InterPro" id="IPR011004">
    <property type="entry name" value="Trimer_LpxA-like_sf"/>
</dbReference>
<proteinExistence type="inferred from homology"/>
<protein>
    <submittedName>
        <fullName evidence="5">Phosphonate metabolism protein (Transferase hexapeptide repeat family)</fullName>
    </submittedName>
</protein>
<dbReference type="Proteomes" id="UP000317122">
    <property type="component" value="Unassembled WGS sequence"/>
</dbReference>
<evidence type="ECO:0000256" key="4">
    <source>
        <dbReference type="ARBA" id="ARBA00023315"/>
    </source>
</evidence>
<evidence type="ECO:0000256" key="1">
    <source>
        <dbReference type="ARBA" id="ARBA00007274"/>
    </source>
</evidence>
<evidence type="ECO:0000256" key="2">
    <source>
        <dbReference type="ARBA" id="ARBA00022679"/>
    </source>
</evidence>
<dbReference type="InterPro" id="IPR001451">
    <property type="entry name" value="Hexapep"/>
</dbReference>
<dbReference type="GO" id="GO:0016746">
    <property type="term" value="F:acyltransferase activity"/>
    <property type="evidence" value="ECO:0007669"/>
    <property type="project" value="UniProtKB-KW"/>
</dbReference>
<comment type="caution">
    <text evidence="5">The sequence shown here is derived from an EMBL/GenBank/DDBJ whole genome shotgun (WGS) entry which is preliminary data.</text>
</comment>
<evidence type="ECO:0000313" key="5">
    <source>
        <dbReference type="EMBL" id="TWI33647.1"/>
    </source>
</evidence>
<dbReference type="InterPro" id="IPR018357">
    <property type="entry name" value="Hexapep_transf_CS"/>
</dbReference>
<accession>A0A562NN59</accession>
<evidence type="ECO:0000313" key="6">
    <source>
        <dbReference type="Proteomes" id="UP000317122"/>
    </source>
</evidence>
<organism evidence="5 6">
    <name type="scientific">Mesorhizobium tianshanense</name>
    <dbReference type="NCBI Taxonomy" id="39844"/>
    <lineage>
        <taxon>Bacteria</taxon>
        <taxon>Pseudomonadati</taxon>
        <taxon>Pseudomonadota</taxon>
        <taxon>Alphaproteobacteria</taxon>
        <taxon>Hyphomicrobiales</taxon>
        <taxon>Phyllobacteriaceae</taxon>
        <taxon>Mesorhizobium</taxon>
    </lineage>
</organism>
<dbReference type="SUPFAM" id="SSF51161">
    <property type="entry name" value="Trimeric LpxA-like enzymes"/>
    <property type="match status" value="1"/>
</dbReference>
<dbReference type="Gene3D" id="2.160.10.10">
    <property type="entry name" value="Hexapeptide repeat proteins"/>
    <property type="match status" value="1"/>
</dbReference>
<name>A0A562NN59_9HYPH</name>
<dbReference type="PANTHER" id="PTHR43300:SF11">
    <property type="entry name" value="ACETYLTRANSFERASE RV3034C-RELATED"/>
    <property type="match status" value="1"/>
</dbReference>
<dbReference type="NCBIfam" id="TIGR03308">
    <property type="entry name" value="phn_thr-fam"/>
    <property type="match status" value="1"/>
</dbReference>